<dbReference type="EMBL" id="GBXM01098768">
    <property type="protein sequence ID" value="JAH09809.1"/>
    <property type="molecule type" value="Transcribed_RNA"/>
</dbReference>
<sequence>MKATGALLLYCLQVSVPCILISIAFAIWGKIESMFCFVLLSFFFFKFP</sequence>
<protein>
    <submittedName>
        <fullName evidence="1">Uncharacterized protein</fullName>
    </submittedName>
</protein>
<evidence type="ECO:0000313" key="1">
    <source>
        <dbReference type="EMBL" id="JAH09809.1"/>
    </source>
</evidence>
<name>A0A0E9PZA9_ANGAN</name>
<organism evidence="1">
    <name type="scientific">Anguilla anguilla</name>
    <name type="common">European freshwater eel</name>
    <name type="synonym">Muraena anguilla</name>
    <dbReference type="NCBI Taxonomy" id="7936"/>
    <lineage>
        <taxon>Eukaryota</taxon>
        <taxon>Metazoa</taxon>
        <taxon>Chordata</taxon>
        <taxon>Craniata</taxon>
        <taxon>Vertebrata</taxon>
        <taxon>Euteleostomi</taxon>
        <taxon>Actinopterygii</taxon>
        <taxon>Neopterygii</taxon>
        <taxon>Teleostei</taxon>
        <taxon>Anguilliformes</taxon>
        <taxon>Anguillidae</taxon>
        <taxon>Anguilla</taxon>
    </lineage>
</organism>
<reference evidence="1" key="1">
    <citation type="submission" date="2014-11" db="EMBL/GenBank/DDBJ databases">
        <authorList>
            <person name="Amaro Gonzalez C."/>
        </authorList>
    </citation>
    <scope>NUCLEOTIDE SEQUENCE</scope>
</reference>
<proteinExistence type="predicted"/>
<dbReference type="AlphaFoldDB" id="A0A0E9PZA9"/>
<reference evidence="1" key="2">
    <citation type="journal article" date="2015" name="Fish Shellfish Immunol.">
        <title>Early steps in the European eel (Anguilla anguilla)-Vibrio vulnificus interaction in the gills: Role of the RtxA13 toxin.</title>
        <authorList>
            <person name="Callol A."/>
            <person name="Pajuelo D."/>
            <person name="Ebbesson L."/>
            <person name="Teles M."/>
            <person name="MacKenzie S."/>
            <person name="Amaro C."/>
        </authorList>
    </citation>
    <scope>NUCLEOTIDE SEQUENCE</scope>
</reference>
<accession>A0A0E9PZA9</accession>